<accession>A0ABV8CG16</accession>
<feature type="transmembrane region" description="Helical" evidence="1">
    <location>
        <begin position="271"/>
        <end position="289"/>
    </location>
</feature>
<name>A0ABV8CG16_9GAMM</name>
<proteinExistence type="predicted"/>
<evidence type="ECO:0000313" key="3">
    <source>
        <dbReference type="EMBL" id="MFC3909289.1"/>
    </source>
</evidence>
<dbReference type="RefSeq" id="WP_382343361.1">
    <property type="nucleotide sequence ID" value="NZ_JBHSAB010000023.1"/>
</dbReference>
<keyword evidence="1" id="KW-0472">Membrane</keyword>
<feature type="transmembrane region" description="Helical" evidence="1">
    <location>
        <begin position="42"/>
        <end position="61"/>
    </location>
</feature>
<feature type="transmembrane region" description="Helical" evidence="1">
    <location>
        <begin position="68"/>
        <end position="91"/>
    </location>
</feature>
<dbReference type="InterPro" id="IPR026841">
    <property type="entry name" value="Aur1/Ipt1"/>
</dbReference>
<sequence>MSSDHTKTVLYLFAVVLLISIACLAVNHYVYQFPGNNYLPEAGLSAGIVLLLCVLGAKVLFTSNNHYLIQLTTILCIYYSTLISIILLTNAVQYTPFAPIDPFLIAIGSKIGIDMTAIVYWTTNHDLLKRVLSAAYDSLPLQLTLVPVALALIQRPERVQEFCCLVLISAIIGFSFYYFFPTTAPASNMASSLFSIEQYATGIKFHEIHNYIQPSTLAGGLIALPSFHIIWAWFCTYLVRDYAILFAILLTTNSVLAFSCVLLGWHYPVDIFGSILIIIFTHRIYQRYFNATAITNVI</sequence>
<feature type="transmembrane region" description="Helical" evidence="1">
    <location>
        <begin position="9"/>
        <end position="30"/>
    </location>
</feature>
<evidence type="ECO:0000259" key="2">
    <source>
        <dbReference type="Pfam" id="PF14378"/>
    </source>
</evidence>
<organism evidence="3 4">
    <name type="scientific">Legionella dresdenensis</name>
    <dbReference type="NCBI Taxonomy" id="450200"/>
    <lineage>
        <taxon>Bacteria</taxon>
        <taxon>Pseudomonadati</taxon>
        <taxon>Pseudomonadota</taxon>
        <taxon>Gammaproteobacteria</taxon>
        <taxon>Legionellales</taxon>
        <taxon>Legionellaceae</taxon>
        <taxon>Legionella</taxon>
    </lineage>
</organism>
<protein>
    <submittedName>
        <fullName evidence="3">Phosphatase PAP2 family protein</fullName>
    </submittedName>
</protein>
<evidence type="ECO:0000313" key="4">
    <source>
        <dbReference type="Proteomes" id="UP001595758"/>
    </source>
</evidence>
<feature type="domain" description="Inositolphosphotransferase Aur1/Ipt1" evidence="2">
    <location>
        <begin position="104"/>
        <end position="282"/>
    </location>
</feature>
<keyword evidence="1" id="KW-0812">Transmembrane</keyword>
<comment type="caution">
    <text evidence="3">The sequence shown here is derived from an EMBL/GenBank/DDBJ whole genome shotgun (WGS) entry which is preliminary data.</text>
</comment>
<dbReference type="PROSITE" id="PS51257">
    <property type="entry name" value="PROKAR_LIPOPROTEIN"/>
    <property type="match status" value="1"/>
</dbReference>
<keyword evidence="1" id="KW-1133">Transmembrane helix</keyword>
<dbReference type="Proteomes" id="UP001595758">
    <property type="component" value="Unassembled WGS sequence"/>
</dbReference>
<feature type="transmembrane region" description="Helical" evidence="1">
    <location>
        <begin position="162"/>
        <end position="180"/>
    </location>
</feature>
<dbReference type="Pfam" id="PF14378">
    <property type="entry name" value="PAP2_3"/>
    <property type="match status" value="1"/>
</dbReference>
<dbReference type="EMBL" id="JBHSAB010000023">
    <property type="protein sequence ID" value="MFC3909289.1"/>
    <property type="molecule type" value="Genomic_DNA"/>
</dbReference>
<feature type="transmembrane region" description="Helical" evidence="1">
    <location>
        <begin position="217"/>
        <end position="235"/>
    </location>
</feature>
<feature type="transmembrane region" description="Helical" evidence="1">
    <location>
        <begin position="103"/>
        <end position="123"/>
    </location>
</feature>
<reference evidence="4" key="1">
    <citation type="journal article" date="2019" name="Int. J. Syst. Evol. Microbiol.">
        <title>The Global Catalogue of Microorganisms (GCM) 10K type strain sequencing project: providing services to taxonomists for standard genome sequencing and annotation.</title>
        <authorList>
            <consortium name="The Broad Institute Genomics Platform"/>
            <consortium name="The Broad Institute Genome Sequencing Center for Infectious Disease"/>
            <person name="Wu L."/>
            <person name="Ma J."/>
        </authorList>
    </citation>
    <scope>NUCLEOTIDE SEQUENCE [LARGE SCALE GENOMIC DNA]</scope>
    <source>
        <strain evidence="4">CCUG 59858</strain>
    </source>
</reference>
<evidence type="ECO:0000256" key="1">
    <source>
        <dbReference type="SAM" id="Phobius"/>
    </source>
</evidence>
<keyword evidence="4" id="KW-1185">Reference proteome</keyword>
<gene>
    <name evidence="3" type="ORF">ACFORL_09410</name>
</gene>
<feature type="transmembrane region" description="Helical" evidence="1">
    <location>
        <begin position="242"/>
        <end position="265"/>
    </location>
</feature>